<gene>
    <name evidence="8" type="ORF">O9K51_10081</name>
</gene>
<keyword evidence="2" id="KW-0436">Ligase</keyword>
<keyword evidence="5" id="KW-0030">Aminoacyl-tRNA synthetase</keyword>
<dbReference type="GO" id="GO:0004815">
    <property type="term" value="F:aspartate-tRNA ligase activity"/>
    <property type="evidence" value="ECO:0007669"/>
    <property type="project" value="InterPro"/>
</dbReference>
<dbReference type="PANTHER" id="PTHR43450">
    <property type="entry name" value="ASPARTYL-TRNA SYNTHETASE"/>
    <property type="match status" value="1"/>
</dbReference>
<evidence type="ECO:0000256" key="6">
    <source>
        <dbReference type="SAM" id="MobiDB-lite"/>
    </source>
</evidence>
<feature type="domain" description="Aminoacyl-tRNA synthetase class II (D/K/N)" evidence="7">
    <location>
        <begin position="97"/>
        <end position="142"/>
    </location>
</feature>
<evidence type="ECO:0000313" key="9">
    <source>
        <dbReference type="Proteomes" id="UP001163105"/>
    </source>
</evidence>
<dbReference type="GO" id="GO:0006422">
    <property type="term" value="P:aspartyl-tRNA aminoacylation"/>
    <property type="evidence" value="ECO:0007669"/>
    <property type="project" value="InterPro"/>
</dbReference>
<dbReference type="GO" id="GO:0005829">
    <property type="term" value="C:cytosol"/>
    <property type="evidence" value="ECO:0007669"/>
    <property type="project" value="TreeGrafter"/>
</dbReference>
<feature type="compositionally biased region" description="Polar residues" evidence="6">
    <location>
        <begin position="7"/>
        <end position="16"/>
    </location>
</feature>
<dbReference type="EMBL" id="JAQHRD010000012">
    <property type="protein sequence ID" value="KAJ6437522.1"/>
    <property type="molecule type" value="Genomic_DNA"/>
</dbReference>
<evidence type="ECO:0000256" key="1">
    <source>
        <dbReference type="ARBA" id="ARBA00022490"/>
    </source>
</evidence>
<keyword evidence="9" id="KW-1185">Reference proteome</keyword>
<proteinExistence type="predicted"/>
<dbReference type="Proteomes" id="UP001163105">
    <property type="component" value="Unassembled WGS sequence"/>
</dbReference>
<dbReference type="Pfam" id="PF00152">
    <property type="entry name" value="tRNA-synt_2"/>
    <property type="match status" value="1"/>
</dbReference>
<evidence type="ECO:0000259" key="7">
    <source>
        <dbReference type="Pfam" id="PF00152"/>
    </source>
</evidence>
<name>A0AB34FG96_9HYPO</name>
<evidence type="ECO:0000256" key="5">
    <source>
        <dbReference type="ARBA" id="ARBA00023146"/>
    </source>
</evidence>
<keyword evidence="3" id="KW-0547">Nucleotide-binding</keyword>
<evidence type="ECO:0000256" key="2">
    <source>
        <dbReference type="ARBA" id="ARBA00022598"/>
    </source>
</evidence>
<dbReference type="InterPro" id="IPR012340">
    <property type="entry name" value="NA-bd_OB-fold"/>
</dbReference>
<keyword evidence="1" id="KW-0963">Cytoplasm</keyword>
<organism evidence="8 9">
    <name type="scientific">Purpureocillium lavendulum</name>
    <dbReference type="NCBI Taxonomy" id="1247861"/>
    <lineage>
        <taxon>Eukaryota</taxon>
        <taxon>Fungi</taxon>
        <taxon>Dikarya</taxon>
        <taxon>Ascomycota</taxon>
        <taxon>Pezizomycotina</taxon>
        <taxon>Sordariomycetes</taxon>
        <taxon>Hypocreomycetidae</taxon>
        <taxon>Hypocreales</taxon>
        <taxon>Ophiocordycipitaceae</taxon>
        <taxon>Purpureocillium</taxon>
    </lineage>
</organism>
<keyword evidence="4" id="KW-0067">ATP-binding</keyword>
<dbReference type="SUPFAM" id="SSF55681">
    <property type="entry name" value="Class II aaRS and biotin synthetases"/>
    <property type="match status" value="1"/>
</dbReference>
<dbReference type="GO" id="GO:0003723">
    <property type="term" value="F:RNA binding"/>
    <property type="evidence" value="ECO:0007669"/>
    <property type="project" value="TreeGrafter"/>
</dbReference>
<protein>
    <submittedName>
        <fullName evidence="8">Aspartyl-tRNA synthetase</fullName>
    </submittedName>
</protein>
<dbReference type="InterPro" id="IPR004364">
    <property type="entry name" value="Aa-tRNA-synt_II"/>
</dbReference>
<dbReference type="InterPro" id="IPR004523">
    <property type="entry name" value="Asp-tRNA_synthase_2"/>
</dbReference>
<reference evidence="8" key="1">
    <citation type="submission" date="2023-01" db="EMBL/GenBank/DDBJ databases">
        <title>The growth and conidiation of Purpureocillium lavendulum are regulated by nitrogen source and histone H3K14 acetylation.</title>
        <authorList>
            <person name="Tang P."/>
            <person name="Han J."/>
            <person name="Zhang C."/>
            <person name="Tang P."/>
            <person name="Qi F."/>
            <person name="Zhang K."/>
            <person name="Liang L."/>
        </authorList>
    </citation>
    <scope>NUCLEOTIDE SEQUENCE</scope>
    <source>
        <strain evidence="8">YMF1.00683</strain>
    </source>
</reference>
<dbReference type="InterPro" id="IPR045864">
    <property type="entry name" value="aa-tRNA-synth_II/BPL/LPL"/>
</dbReference>
<comment type="caution">
    <text evidence="8">The sequence shown here is derived from an EMBL/GenBank/DDBJ whole genome shotgun (WGS) entry which is preliminary data.</text>
</comment>
<dbReference type="Gene3D" id="2.40.50.140">
    <property type="entry name" value="Nucleic acid-binding proteins"/>
    <property type="match status" value="1"/>
</dbReference>
<dbReference type="AlphaFoldDB" id="A0AB34FG96"/>
<dbReference type="GO" id="GO:0005524">
    <property type="term" value="F:ATP binding"/>
    <property type="evidence" value="ECO:0007669"/>
    <property type="project" value="InterPro"/>
</dbReference>
<sequence length="142" mass="16030">MAESAASLGSSRSNMSADWPTHPHELNTIAELDRLPRGTKVNFQSLVYVNGILKIPPEPIRSATLSEVEVCIKSIYLVSAASNTPFTNYKPPESLRNRMKSRILDLRYPSNQALFRIRTVVARTFRDTLERRGFVEVNTPKL</sequence>
<dbReference type="SUPFAM" id="SSF50249">
    <property type="entry name" value="Nucleic acid-binding proteins"/>
    <property type="match status" value="1"/>
</dbReference>
<feature type="region of interest" description="Disordered" evidence="6">
    <location>
        <begin position="1"/>
        <end position="20"/>
    </location>
</feature>
<accession>A0AB34FG96</accession>
<dbReference type="GO" id="GO:0017101">
    <property type="term" value="C:aminoacyl-tRNA synthetase multienzyme complex"/>
    <property type="evidence" value="ECO:0007669"/>
    <property type="project" value="TreeGrafter"/>
</dbReference>
<dbReference type="PANTHER" id="PTHR43450:SF2">
    <property type="entry name" value="ASPARTATE--TRNA LIGASE"/>
    <property type="match status" value="1"/>
</dbReference>
<dbReference type="Gene3D" id="3.30.930.10">
    <property type="entry name" value="Bira Bifunctional Protein, Domain 2"/>
    <property type="match status" value="1"/>
</dbReference>
<evidence type="ECO:0000256" key="4">
    <source>
        <dbReference type="ARBA" id="ARBA00022840"/>
    </source>
</evidence>
<evidence type="ECO:0000256" key="3">
    <source>
        <dbReference type="ARBA" id="ARBA00022741"/>
    </source>
</evidence>
<evidence type="ECO:0000313" key="8">
    <source>
        <dbReference type="EMBL" id="KAJ6437522.1"/>
    </source>
</evidence>